<dbReference type="Proteomes" id="UP000050795">
    <property type="component" value="Unassembled WGS sequence"/>
</dbReference>
<evidence type="ECO:0000256" key="2">
    <source>
        <dbReference type="SAM" id="SignalP"/>
    </source>
</evidence>
<sequence>MKQILFVLLLVSGINYLQAGPVLEWLQSFGGSGDVKNRENVPTASGMGDDNEQRRINTDGGSPYVKNSENVPMTSGTANEMEQRRIECMSLLI</sequence>
<protein>
    <recommendedName>
        <fullName evidence="5">Secreted protein</fullName>
    </recommendedName>
</protein>
<accession>A0AA85KE81</accession>
<dbReference type="AlphaFoldDB" id="A0AA85KE81"/>
<evidence type="ECO:0000256" key="1">
    <source>
        <dbReference type="SAM" id="MobiDB-lite"/>
    </source>
</evidence>
<name>A0AA85KE81_TRIRE</name>
<evidence type="ECO:0000313" key="4">
    <source>
        <dbReference type="WBParaSite" id="TREG1_82200.1"/>
    </source>
</evidence>
<evidence type="ECO:0000313" key="3">
    <source>
        <dbReference type="Proteomes" id="UP000050795"/>
    </source>
</evidence>
<dbReference type="WBParaSite" id="TREG1_82200.1">
    <property type="protein sequence ID" value="TREG1_82200.1"/>
    <property type="gene ID" value="TREG1_82200"/>
</dbReference>
<feature type="region of interest" description="Disordered" evidence="1">
    <location>
        <begin position="34"/>
        <end position="80"/>
    </location>
</feature>
<organism evidence="3 4">
    <name type="scientific">Trichobilharzia regenti</name>
    <name type="common">Nasal bird schistosome</name>
    <dbReference type="NCBI Taxonomy" id="157069"/>
    <lineage>
        <taxon>Eukaryota</taxon>
        <taxon>Metazoa</taxon>
        <taxon>Spiralia</taxon>
        <taxon>Lophotrochozoa</taxon>
        <taxon>Platyhelminthes</taxon>
        <taxon>Trematoda</taxon>
        <taxon>Digenea</taxon>
        <taxon>Strigeidida</taxon>
        <taxon>Schistosomatoidea</taxon>
        <taxon>Schistosomatidae</taxon>
        <taxon>Trichobilharzia</taxon>
    </lineage>
</organism>
<feature type="compositionally biased region" description="Polar residues" evidence="1">
    <location>
        <begin position="65"/>
        <end position="80"/>
    </location>
</feature>
<feature type="chain" id="PRO_5041729257" description="Secreted protein" evidence="2">
    <location>
        <begin position="20"/>
        <end position="93"/>
    </location>
</feature>
<reference evidence="3" key="1">
    <citation type="submission" date="2022-06" db="EMBL/GenBank/DDBJ databases">
        <authorList>
            <person name="Berger JAMES D."/>
            <person name="Berger JAMES D."/>
        </authorList>
    </citation>
    <scope>NUCLEOTIDE SEQUENCE [LARGE SCALE GENOMIC DNA]</scope>
</reference>
<keyword evidence="2" id="KW-0732">Signal</keyword>
<evidence type="ECO:0008006" key="5">
    <source>
        <dbReference type="Google" id="ProtNLM"/>
    </source>
</evidence>
<proteinExistence type="predicted"/>
<reference evidence="4" key="2">
    <citation type="submission" date="2023-11" db="UniProtKB">
        <authorList>
            <consortium name="WormBaseParasite"/>
        </authorList>
    </citation>
    <scope>IDENTIFICATION</scope>
</reference>
<keyword evidence="3" id="KW-1185">Reference proteome</keyword>
<feature type="signal peptide" evidence="2">
    <location>
        <begin position="1"/>
        <end position="19"/>
    </location>
</feature>